<reference evidence="2 3" key="1">
    <citation type="submission" date="2018-05" db="EMBL/GenBank/DDBJ databases">
        <title>Genome sequencing of Flavobacterium sp. HYN0049.</title>
        <authorList>
            <person name="Yi H."/>
            <person name="Baek C."/>
        </authorList>
    </citation>
    <scope>NUCLEOTIDE SEQUENCE [LARGE SCALE GENOMIC DNA]</scope>
    <source>
        <strain evidence="2 3">HYN0049</strain>
    </source>
</reference>
<dbReference type="EMBL" id="CP029187">
    <property type="protein sequence ID" value="AWI25894.1"/>
    <property type="molecule type" value="Genomic_DNA"/>
</dbReference>
<keyword evidence="1" id="KW-0472">Membrane</keyword>
<organism evidence="2 3">
    <name type="scientific">Flavobacterium pallidum</name>
    <dbReference type="NCBI Taxonomy" id="2172098"/>
    <lineage>
        <taxon>Bacteria</taxon>
        <taxon>Pseudomonadati</taxon>
        <taxon>Bacteroidota</taxon>
        <taxon>Flavobacteriia</taxon>
        <taxon>Flavobacteriales</taxon>
        <taxon>Flavobacteriaceae</taxon>
        <taxon>Flavobacterium</taxon>
    </lineage>
</organism>
<dbReference type="Proteomes" id="UP000244937">
    <property type="component" value="Chromosome"/>
</dbReference>
<evidence type="ECO:0008006" key="4">
    <source>
        <dbReference type="Google" id="ProtNLM"/>
    </source>
</evidence>
<dbReference type="AlphaFoldDB" id="A0A2S1SHK4"/>
<feature type="transmembrane region" description="Helical" evidence="1">
    <location>
        <begin position="58"/>
        <end position="79"/>
    </location>
</feature>
<accession>A0A2S1SHK4</accession>
<feature type="transmembrane region" description="Helical" evidence="1">
    <location>
        <begin position="111"/>
        <end position="132"/>
    </location>
</feature>
<evidence type="ECO:0000256" key="1">
    <source>
        <dbReference type="SAM" id="Phobius"/>
    </source>
</evidence>
<keyword evidence="3" id="KW-1185">Reference proteome</keyword>
<keyword evidence="1" id="KW-0812">Transmembrane</keyword>
<keyword evidence="1" id="KW-1133">Transmembrane helix</keyword>
<dbReference type="RefSeq" id="WP_108903678.1">
    <property type="nucleotide sequence ID" value="NZ_CP029187.1"/>
</dbReference>
<gene>
    <name evidence="2" type="ORF">HYN49_08265</name>
</gene>
<protein>
    <recommendedName>
        <fullName evidence="4">DUF202 domain-containing protein</fullName>
    </recommendedName>
</protein>
<sequence length="137" mass="15603">MDQPINEQDYAPDFEISDRYIKLSAELLRLSLLAITGIVTLLYNYKNCNSGPMYDFKYFFIAISGFILCCGASLAHRFYATDCLSYHMAYLRTKDTIEKSGRKKCLKRSEIALIATEYLFGVAIFAGGFALYKWLGI</sequence>
<evidence type="ECO:0000313" key="3">
    <source>
        <dbReference type="Proteomes" id="UP000244937"/>
    </source>
</evidence>
<evidence type="ECO:0000313" key="2">
    <source>
        <dbReference type="EMBL" id="AWI25894.1"/>
    </source>
</evidence>
<feature type="transmembrane region" description="Helical" evidence="1">
    <location>
        <begin position="27"/>
        <end position="46"/>
    </location>
</feature>
<name>A0A2S1SHK4_9FLAO</name>
<proteinExistence type="predicted"/>
<dbReference type="KEGG" id="fpal:HYN49_08265"/>